<evidence type="ECO:0000259" key="5">
    <source>
        <dbReference type="Pfam" id="PF04802"/>
    </source>
</evidence>
<feature type="region of interest" description="Disordered" evidence="4">
    <location>
        <begin position="928"/>
        <end position="953"/>
    </location>
</feature>
<feature type="coiled-coil region" evidence="3">
    <location>
        <begin position="819"/>
        <end position="858"/>
    </location>
</feature>
<feature type="region of interest" description="Disordered" evidence="4">
    <location>
        <begin position="261"/>
        <end position="292"/>
    </location>
</feature>
<feature type="coiled-coil region" evidence="3">
    <location>
        <begin position="630"/>
        <end position="690"/>
    </location>
</feature>
<comment type="subcellular location">
    <subcellularLocation>
        <location evidence="1">Nucleus</location>
    </subcellularLocation>
</comment>
<name>A0AAV8A3I4_9EUKA</name>
<dbReference type="GO" id="GO:0072542">
    <property type="term" value="F:protein phosphatase activator activity"/>
    <property type="evidence" value="ECO:0007669"/>
    <property type="project" value="TreeGrafter"/>
</dbReference>
<evidence type="ECO:0000256" key="4">
    <source>
        <dbReference type="SAM" id="MobiDB-lite"/>
    </source>
</evidence>
<dbReference type="EMBL" id="JANTQA010000016">
    <property type="protein sequence ID" value="KAJ3447367.1"/>
    <property type="molecule type" value="Genomic_DNA"/>
</dbReference>
<dbReference type="Proteomes" id="UP001146793">
    <property type="component" value="Unassembled WGS sequence"/>
</dbReference>
<dbReference type="GO" id="GO:0005654">
    <property type="term" value="C:nucleoplasm"/>
    <property type="evidence" value="ECO:0007669"/>
    <property type="project" value="TreeGrafter"/>
</dbReference>
<evidence type="ECO:0000256" key="3">
    <source>
        <dbReference type="SAM" id="Coils"/>
    </source>
</evidence>
<feature type="domain" description="Serine/threonine-protein phosphatase 4 regulatory subunit 3-like central" evidence="5">
    <location>
        <begin position="690"/>
        <end position="831"/>
    </location>
</feature>
<comment type="caution">
    <text evidence="6">The sequence shown here is derived from an EMBL/GenBank/DDBJ whole genome shotgun (WGS) entry which is preliminary data.</text>
</comment>
<feature type="domain" description="Serine/threonine-protein phosphatase 4 regulatory subunit 3-like central" evidence="5">
    <location>
        <begin position="333"/>
        <end position="579"/>
    </location>
</feature>
<feature type="domain" description="Serine/threonine-protein phosphatase 4 regulatory subunit 3-like central" evidence="5">
    <location>
        <begin position="175"/>
        <end position="247"/>
    </location>
</feature>
<protein>
    <submittedName>
        <fullName evidence="6">Atp synthase gamma-related</fullName>
    </submittedName>
</protein>
<evidence type="ECO:0000313" key="6">
    <source>
        <dbReference type="EMBL" id="KAJ3447367.1"/>
    </source>
</evidence>
<keyword evidence="2" id="KW-0539">Nucleus</keyword>
<evidence type="ECO:0000313" key="7">
    <source>
        <dbReference type="Proteomes" id="UP001146793"/>
    </source>
</evidence>
<accession>A0AAV8A3I4</accession>
<gene>
    <name evidence="6" type="ORF">M0812_07597</name>
</gene>
<evidence type="ECO:0000256" key="1">
    <source>
        <dbReference type="ARBA" id="ARBA00004123"/>
    </source>
</evidence>
<organism evidence="6 7">
    <name type="scientific">Anaeramoeba flamelloides</name>
    <dbReference type="NCBI Taxonomy" id="1746091"/>
    <lineage>
        <taxon>Eukaryota</taxon>
        <taxon>Metamonada</taxon>
        <taxon>Anaeramoebidae</taxon>
        <taxon>Anaeramoeba</taxon>
    </lineage>
</organism>
<dbReference type="InterPro" id="IPR006887">
    <property type="entry name" value="P4R3-like_central_dom"/>
</dbReference>
<sequence>MEVELFITLLFKLKLDGDWEKLGRHFLSTSYDPKTTHYQLHLEKDPSDLSEVQLNESENKGFLVDTNSPKKLVTEKEKQTSKIQNEDQTKTNYLISIHSMGNYEISEKTILNLQDLSGDSFAISFKMPHQCNTVYNFVTNSLNAKTPLLPSLDQNNLQAILDLLKNTSLGVVFPLTEQIIAKDYLKNFNQLVIELEFKPELNKLELLYEIIKILINFNSFRLLNYILNKKQIIPFIAILEYNPMFITEFISIEKLYKQNNNKNSNNNNNIDDDDDDDDDDDENNNNNDDDERNNCQIVKIKEIEILEFKKNIEKAQINYEKNIIYTINPKLIRNKIRSFLFNKTKFYQLFKINENLKELIHYQYRLRFLKNHIIYPIIEDNVFANLLKIINQTDVLILKELQKTKDFFQVLNKLFENSKIGSIERKLFFLFFFELIKMSKISTDFQITIFRQLSLEKIYSIIQQALLNSNNKIQIRAVETLFEMVNQSPKQFRNYLISEEQEKMDYSFFKTLLQTIAKDKIKMNVKYLLINLLRSIFDLQSFMSEEKINFSNIFFNNFLSELLNPIMKLGNLENKNNNKLQIIFEREREGEGGKEFQISIEDSQESIQLNIDEEDELISENESDGEEVFYKEVGQDKNNAKDKNKNIETKTPKKNKLTRCGTLVLFEENIETINEENDHLEEKIKNRNLLVLNKKKNKKIDLNNQVIDLIFDFLKDLLENFRIKMIRYILDYDLIENFLILLFSNIKEIQLSFLRFLKTFILLSDLECIKYLKNKKIFLPLFECVKEIKNVDNMFNSCLLNLFQQIKNTNNKLVLQFLIEDYKDEIMKLSTNNNNNNNNNIFEELIELNEKNENAELIDINKDDNQNNFDKNFGFPQNSLIDYNLILSKNFFNYYSDNYSLNDFNGNSRSDSNLIAKVDGKEKNELLNDEDIDNNNNNNNNNSGGGDNSNKKKKNINKYLSKIQNSERKRNFNYFLENDEENGFLKVENHSKNSNRQNVDFKLSNLTGNDKK</sequence>
<dbReference type="InterPro" id="IPR051137">
    <property type="entry name" value="PP4R3-like"/>
</dbReference>
<keyword evidence="3" id="KW-0175">Coiled coil</keyword>
<dbReference type="PANTHER" id="PTHR23318:SF0">
    <property type="entry name" value="SERINE_THREONINE-PROTEIN PHOSPHATASE 4 REGULATORY SUBUNIT 3"/>
    <property type="match status" value="1"/>
</dbReference>
<proteinExistence type="predicted"/>
<feature type="compositionally biased region" description="Acidic residues" evidence="4">
    <location>
        <begin position="270"/>
        <end position="291"/>
    </location>
</feature>
<evidence type="ECO:0000256" key="2">
    <source>
        <dbReference type="ARBA" id="ARBA00023242"/>
    </source>
</evidence>
<dbReference type="GO" id="GO:0030289">
    <property type="term" value="C:protein phosphatase 4 complex"/>
    <property type="evidence" value="ECO:0007669"/>
    <property type="project" value="TreeGrafter"/>
</dbReference>
<dbReference type="AlphaFoldDB" id="A0AAV8A3I4"/>
<dbReference type="PANTHER" id="PTHR23318">
    <property type="entry name" value="ATP SYNTHASE GAMMA-RELATED"/>
    <property type="match status" value="1"/>
</dbReference>
<reference evidence="6" key="1">
    <citation type="submission" date="2022-08" db="EMBL/GenBank/DDBJ databases">
        <title>Novel sulphate-reducing endosymbionts in the free-living metamonad Anaeramoeba.</title>
        <authorList>
            <person name="Jerlstrom-Hultqvist J."/>
            <person name="Cepicka I."/>
            <person name="Gallot-Lavallee L."/>
            <person name="Salas-Leiva D."/>
            <person name="Curtis B.A."/>
            <person name="Zahonova K."/>
            <person name="Pipaliya S."/>
            <person name="Dacks J."/>
            <person name="Roger A.J."/>
        </authorList>
    </citation>
    <scope>NUCLEOTIDE SEQUENCE</scope>
    <source>
        <strain evidence="6">Busselton2</strain>
    </source>
</reference>
<dbReference type="InterPro" id="IPR016024">
    <property type="entry name" value="ARM-type_fold"/>
</dbReference>
<dbReference type="SUPFAM" id="SSF48371">
    <property type="entry name" value="ARM repeat"/>
    <property type="match status" value="1"/>
</dbReference>
<dbReference type="Pfam" id="PF04802">
    <property type="entry name" value="PP4R3"/>
    <property type="match status" value="3"/>
</dbReference>